<dbReference type="GO" id="GO:0005576">
    <property type="term" value="C:extracellular region"/>
    <property type="evidence" value="ECO:0007669"/>
    <property type="project" value="TreeGrafter"/>
</dbReference>
<feature type="signal peptide" evidence="7">
    <location>
        <begin position="1"/>
        <end position="35"/>
    </location>
</feature>
<evidence type="ECO:0000256" key="3">
    <source>
        <dbReference type="ARBA" id="ARBA00022960"/>
    </source>
</evidence>
<keyword evidence="7" id="KW-0732">Signal</keyword>
<comment type="caution">
    <text evidence="9">The sequence shown here is derived from an EMBL/GenBank/DDBJ whole genome shotgun (WGS) entry which is preliminary data.</text>
</comment>
<keyword evidence="5 6" id="KW-0961">Cell wall biogenesis/degradation</keyword>
<evidence type="ECO:0000256" key="5">
    <source>
        <dbReference type="ARBA" id="ARBA00023316"/>
    </source>
</evidence>
<gene>
    <name evidence="9" type="ORF">FHX34_1053</name>
</gene>
<dbReference type="InterPro" id="IPR005490">
    <property type="entry name" value="LD_TPept_cat_dom"/>
</dbReference>
<dbReference type="CDD" id="cd16913">
    <property type="entry name" value="YkuD_like"/>
    <property type="match status" value="1"/>
</dbReference>
<evidence type="ECO:0000256" key="4">
    <source>
        <dbReference type="ARBA" id="ARBA00022984"/>
    </source>
</evidence>
<sequence length="254" mass="27365">MAVKRVTARLTTAALAAVVGGGLGAFALAPAGAGAATRTAPVTATAATTVVTRAAASSCATGKYQKQVEGYLKRLGGYGTVTVDGKQSAADCTAIVKFQKRFGIQPAKGLAGPTTYDVAKRLATTKTSACKPKKKGVTFCVDLTRQTTWVMKNGKLSVKPTVTRTGMDDYETPAGTFKINKRTRKEWSDPYEVWLPYWQRFIGGRGFHQTTTYLHDKWRGSHGCVNLLEQDAKKYWSIGKIGMTVKVFGRRPGT</sequence>
<evidence type="ECO:0000259" key="8">
    <source>
        <dbReference type="PROSITE" id="PS52029"/>
    </source>
</evidence>
<dbReference type="GO" id="GO:0008360">
    <property type="term" value="P:regulation of cell shape"/>
    <property type="evidence" value="ECO:0007669"/>
    <property type="project" value="UniProtKB-UniRule"/>
</dbReference>
<dbReference type="GO" id="GO:0018104">
    <property type="term" value="P:peptidoglycan-protein cross-linking"/>
    <property type="evidence" value="ECO:0007669"/>
    <property type="project" value="TreeGrafter"/>
</dbReference>
<organism evidence="9 10">
    <name type="scientific">Actinoplanes teichomyceticus</name>
    <dbReference type="NCBI Taxonomy" id="1867"/>
    <lineage>
        <taxon>Bacteria</taxon>
        <taxon>Bacillati</taxon>
        <taxon>Actinomycetota</taxon>
        <taxon>Actinomycetes</taxon>
        <taxon>Micromonosporales</taxon>
        <taxon>Micromonosporaceae</taxon>
        <taxon>Actinoplanes</taxon>
    </lineage>
</organism>
<dbReference type="Proteomes" id="UP000320239">
    <property type="component" value="Unassembled WGS sequence"/>
</dbReference>
<comment type="pathway">
    <text evidence="1 6">Cell wall biogenesis; peptidoglycan biosynthesis.</text>
</comment>
<keyword evidence="9" id="KW-0449">Lipoprotein</keyword>
<dbReference type="PANTHER" id="PTHR30582:SF33">
    <property type="entry name" value="EXPORTED PROTEIN"/>
    <property type="match status" value="1"/>
</dbReference>
<protein>
    <submittedName>
        <fullName evidence="9">Lipoprotein-anchoring transpeptidase ErfK/SrfK</fullName>
    </submittedName>
</protein>
<dbReference type="InterPro" id="IPR038063">
    <property type="entry name" value="Transpep_catalytic_dom"/>
</dbReference>
<evidence type="ECO:0000256" key="6">
    <source>
        <dbReference type="PROSITE-ProRule" id="PRU01373"/>
    </source>
</evidence>
<accession>A0A561VKH4</accession>
<reference evidence="9 10" key="1">
    <citation type="submission" date="2019-06" db="EMBL/GenBank/DDBJ databases">
        <title>Sequencing the genomes of 1000 actinobacteria strains.</title>
        <authorList>
            <person name="Klenk H.-P."/>
        </authorList>
    </citation>
    <scope>NUCLEOTIDE SEQUENCE [LARGE SCALE GENOMIC DNA]</scope>
    <source>
        <strain evidence="9 10">DSM 43866</strain>
    </source>
</reference>
<name>A0A561VKH4_ACTTI</name>
<feature type="active site" description="Nucleophile" evidence="6">
    <location>
        <position position="224"/>
    </location>
</feature>
<keyword evidence="4 6" id="KW-0573">Peptidoglycan synthesis</keyword>
<dbReference type="PANTHER" id="PTHR30582">
    <property type="entry name" value="L,D-TRANSPEPTIDASE"/>
    <property type="match status" value="1"/>
</dbReference>
<dbReference type="Gene3D" id="2.40.440.10">
    <property type="entry name" value="L,D-transpeptidase catalytic domain-like"/>
    <property type="match status" value="1"/>
</dbReference>
<feature type="active site" description="Proton donor/acceptor" evidence="6">
    <location>
        <position position="208"/>
    </location>
</feature>
<dbReference type="GO" id="GO:0016740">
    <property type="term" value="F:transferase activity"/>
    <property type="evidence" value="ECO:0007669"/>
    <property type="project" value="UniProtKB-KW"/>
</dbReference>
<evidence type="ECO:0000256" key="2">
    <source>
        <dbReference type="ARBA" id="ARBA00022679"/>
    </source>
</evidence>
<evidence type="ECO:0000313" key="9">
    <source>
        <dbReference type="EMBL" id="TWG12136.1"/>
    </source>
</evidence>
<feature type="domain" description="L,D-TPase catalytic" evidence="8">
    <location>
        <begin position="137"/>
        <end position="248"/>
    </location>
</feature>
<dbReference type="SUPFAM" id="SSF47090">
    <property type="entry name" value="PGBD-like"/>
    <property type="match status" value="1"/>
</dbReference>
<proteinExistence type="predicted"/>
<keyword evidence="10" id="KW-1185">Reference proteome</keyword>
<dbReference type="InterPro" id="IPR036365">
    <property type="entry name" value="PGBD-like_sf"/>
</dbReference>
<dbReference type="SUPFAM" id="SSF141523">
    <property type="entry name" value="L,D-transpeptidase catalytic domain-like"/>
    <property type="match status" value="1"/>
</dbReference>
<evidence type="ECO:0000313" key="10">
    <source>
        <dbReference type="Proteomes" id="UP000320239"/>
    </source>
</evidence>
<evidence type="ECO:0000256" key="7">
    <source>
        <dbReference type="SAM" id="SignalP"/>
    </source>
</evidence>
<keyword evidence="3 6" id="KW-0133">Cell shape</keyword>
<dbReference type="UniPathway" id="UPA00219"/>
<keyword evidence="2" id="KW-0808">Transferase</keyword>
<dbReference type="InterPro" id="IPR050979">
    <property type="entry name" value="LD-transpeptidase"/>
</dbReference>
<dbReference type="PROSITE" id="PS52029">
    <property type="entry name" value="LD_TPASE"/>
    <property type="match status" value="1"/>
</dbReference>
<dbReference type="AlphaFoldDB" id="A0A561VKH4"/>
<dbReference type="GO" id="GO:0071555">
    <property type="term" value="P:cell wall organization"/>
    <property type="evidence" value="ECO:0007669"/>
    <property type="project" value="UniProtKB-UniRule"/>
</dbReference>
<dbReference type="GO" id="GO:0071972">
    <property type="term" value="F:peptidoglycan L,D-transpeptidase activity"/>
    <property type="evidence" value="ECO:0007669"/>
    <property type="project" value="TreeGrafter"/>
</dbReference>
<feature type="chain" id="PRO_5022123095" evidence="7">
    <location>
        <begin position="36"/>
        <end position="254"/>
    </location>
</feature>
<dbReference type="EMBL" id="VIWY01000005">
    <property type="protein sequence ID" value="TWG12136.1"/>
    <property type="molecule type" value="Genomic_DNA"/>
</dbReference>
<dbReference type="Pfam" id="PF03734">
    <property type="entry name" value="YkuD"/>
    <property type="match status" value="1"/>
</dbReference>
<evidence type="ECO:0000256" key="1">
    <source>
        <dbReference type="ARBA" id="ARBA00004752"/>
    </source>
</evidence>